<reference evidence="1" key="1">
    <citation type="submission" date="2022-10" db="EMBL/GenBank/DDBJ databases">
        <authorList>
            <person name="Chen Y."/>
            <person name="Dougan E. K."/>
            <person name="Chan C."/>
            <person name="Rhodes N."/>
            <person name="Thang M."/>
        </authorList>
    </citation>
    <scope>NUCLEOTIDE SEQUENCE</scope>
</reference>
<name>A0A9P1GF09_9DINO</name>
<accession>A0A9P1GF09</accession>
<sequence length="105" mass="11964">MMAAVVVATQASVLRRDLRALPSADARGSRQAEGLGGRSGCVKMLPLLCAVRSMRSILSPRDRRRRCVARRVAEDEKESRSEKNKLAEEWENFWFGEYWNQEIPV</sequence>
<evidence type="ECO:0000313" key="2">
    <source>
        <dbReference type="EMBL" id="CAL1161622.1"/>
    </source>
</evidence>
<evidence type="ECO:0000313" key="1">
    <source>
        <dbReference type="EMBL" id="CAI4008247.1"/>
    </source>
</evidence>
<reference evidence="2" key="2">
    <citation type="submission" date="2024-04" db="EMBL/GenBank/DDBJ databases">
        <authorList>
            <person name="Chen Y."/>
            <person name="Shah S."/>
            <person name="Dougan E. K."/>
            <person name="Thang M."/>
            <person name="Chan C."/>
        </authorList>
    </citation>
    <scope>NUCLEOTIDE SEQUENCE [LARGE SCALE GENOMIC DNA]</scope>
</reference>
<feature type="non-terminal residue" evidence="1">
    <location>
        <position position="105"/>
    </location>
</feature>
<gene>
    <name evidence="1" type="ORF">C1SCF055_LOCUS33707</name>
</gene>
<dbReference type="EMBL" id="CAMXCT020004231">
    <property type="protein sequence ID" value="CAL1161622.1"/>
    <property type="molecule type" value="Genomic_DNA"/>
</dbReference>
<protein>
    <submittedName>
        <fullName evidence="1">Uncharacterized protein</fullName>
    </submittedName>
</protein>
<organism evidence="1">
    <name type="scientific">Cladocopium goreaui</name>
    <dbReference type="NCBI Taxonomy" id="2562237"/>
    <lineage>
        <taxon>Eukaryota</taxon>
        <taxon>Sar</taxon>
        <taxon>Alveolata</taxon>
        <taxon>Dinophyceae</taxon>
        <taxon>Suessiales</taxon>
        <taxon>Symbiodiniaceae</taxon>
        <taxon>Cladocopium</taxon>
    </lineage>
</organism>
<comment type="caution">
    <text evidence="1">The sequence shown here is derived from an EMBL/GenBank/DDBJ whole genome shotgun (WGS) entry which is preliminary data.</text>
</comment>
<evidence type="ECO:0000313" key="3">
    <source>
        <dbReference type="Proteomes" id="UP001152797"/>
    </source>
</evidence>
<dbReference type="EMBL" id="CAMXCT010004231">
    <property type="protein sequence ID" value="CAI4008247.1"/>
    <property type="molecule type" value="Genomic_DNA"/>
</dbReference>
<dbReference type="Proteomes" id="UP001152797">
    <property type="component" value="Unassembled WGS sequence"/>
</dbReference>
<proteinExistence type="predicted"/>
<dbReference type="AlphaFoldDB" id="A0A9P1GF09"/>
<keyword evidence="3" id="KW-1185">Reference proteome</keyword>
<dbReference type="EMBL" id="CAMXCT030004231">
    <property type="protein sequence ID" value="CAL4795559.1"/>
    <property type="molecule type" value="Genomic_DNA"/>
</dbReference>